<evidence type="ECO:0008006" key="4">
    <source>
        <dbReference type="Google" id="ProtNLM"/>
    </source>
</evidence>
<reference evidence="2 3" key="1">
    <citation type="submission" date="2020-04" db="EMBL/GenBank/DDBJ databases">
        <title>Draft genome of Pyxidicoccus fallax type strain.</title>
        <authorList>
            <person name="Whitworth D.E."/>
        </authorList>
    </citation>
    <scope>NUCLEOTIDE SEQUENCE [LARGE SCALE GENOMIC DNA]</scope>
    <source>
        <strain evidence="2 3">DSM 14698</strain>
    </source>
</reference>
<sequence>MARSSTLSHRLGFVAAQATFVQAALLAAHGAGARVGGFRASDVRFFFLLFTNWAEHDVVRPSQDIDLTQVRRALTRLRQTGWLETVAGPPGGATSRRQRHVLTGEGLVGLSEGLTSEDRLPLEEALFRVVFAASYRDAVLARVEGRARNVPAALRRRVERALDPLRLLATARETATRVLADLEERVHSGLQLHAQAKDGLARGLTPEALVRRLEADGSYQLHRVKPLGELLLTLPEDLRAFELEQGMALRARLLFAPLAERARAEVALLTRLERDLTAKPGRSGR</sequence>
<comment type="caution">
    <text evidence="2">The sequence shown here is derived from an EMBL/GenBank/DDBJ whole genome shotgun (WGS) entry which is preliminary data.</text>
</comment>
<feature type="signal peptide" evidence="1">
    <location>
        <begin position="1"/>
        <end position="23"/>
    </location>
</feature>
<dbReference type="EMBL" id="JABBJJ010000087">
    <property type="protein sequence ID" value="NMO17087.1"/>
    <property type="molecule type" value="Genomic_DNA"/>
</dbReference>
<dbReference type="AlphaFoldDB" id="A0A848LEE5"/>
<name>A0A848LEE5_9BACT</name>
<evidence type="ECO:0000313" key="2">
    <source>
        <dbReference type="EMBL" id="NMO17087.1"/>
    </source>
</evidence>
<dbReference type="Proteomes" id="UP000518300">
    <property type="component" value="Unassembled WGS sequence"/>
</dbReference>
<evidence type="ECO:0000256" key="1">
    <source>
        <dbReference type="SAM" id="SignalP"/>
    </source>
</evidence>
<protein>
    <recommendedName>
        <fullName evidence="4">MarR family transcriptional regulator</fullName>
    </recommendedName>
</protein>
<evidence type="ECO:0000313" key="3">
    <source>
        <dbReference type="Proteomes" id="UP000518300"/>
    </source>
</evidence>
<proteinExistence type="predicted"/>
<organism evidence="2 3">
    <name type="scientific">Pyxidicoccus fallax</name>
    <dbReference type="NCBI Taxonomy" id="394095"/>
    <lineage>
        <taxon>Bacteria</taxon>
        <taxon>Pseudomonadati</taxon>
        <taxon>Myxococcota</taxon>
        <taxon>Myxococcia</taxon>
        <taxon>Myxococcales</taxon>
        <taxon>Cystobacterineae</taxon>
        <taxon>Myxococcaceae</taxon>
        <taxon>Pyxidicoccus</taxon>
    </lineage>
</organism>
<keyword evidence="3" id="KW-1185">Reference proteome</keyword>
<keyword evidence="1" id="KW-0732">Signal</keyword>
<dbReference type="RefSeq" id="WP_169346369.1">
    <property type="nucleotide sequence ID" value="NZ_JABBJJ010000087.1"/>
</dbReference>
<gene>
    <name evidence="2" type="ORF">HG543_19800</name>
</gene>
<feature type="chain" id="PRO_5032911532" description="MarR family transcriptional regulator" evidence="1">
    <location>
        <begin position="24"/>
        <end position="285"/>
    </location>
</feature>
<accession>A0A848LEE5</accession>